<evidence type="ECO:0000313" key="1">
    <source>
        <dbReference type="EMBL" id="CAK7330159.1"/>
    </source>
</evidence>
<dbReference type="EMBL" id="CAWUPB010000913">
    <property type="protein sequence ID" value="CAK7330159.1"/>
    <property type="molecule type" value="Genomic_DNA"/>
</dbReference>
<sequence>MDELAAEGGGKVRIVKYVKTKEEEEAAKFGVEEWLGLRSEVHKWTLVGLVMTWT</sequence>
<proteinExistence type="predicted"/>
<keyword evidence="2" id="KW-1185">Reference proteome</keyword>
<comment type="caution">
    <text evidence="1">The sequence shown here is derived from an EMBL/GenBank/DDBJ whole genome shotgun (WGS) entry which is preliminary data.</text>
</comment>
<dbReference type="AlphaFoldDB" id="A0AAV1RAS1"/>
<accession>A0AAV1RAS1</accession>
<reference evidence="1 2" key="1">
    <citation type="submission" date="2024-01" db="EMBL/GenBank/DDBJ databases">
        <authorList>
            <person name="Waweru B."/>
        </authorList>
    </citation>
    <scope>NUCLEOTIDE SEQUENCE [LARGE SCALE GENOMIC DNA]</scope>
</reference>
<gene>
    <name evidence="1" type="ORF">DCAF_LOCUS7803</name>
</gene>
<name>A0AAV1RAS1_9ROSI</name>
<protein>
    <submittedName>
        <fullName evidence="1">Uncharacterized protein</fullName>
    </submittedName>
</protein>
<organism evidence="1 2">
    <name type="scientific">Dovyalis caffra</name>
    <dbReference type="NCBI Taxonomy" id="77055"/>
    <lineage>
        <taxon>Eukaryota</taxon>
        <taxon>Viridiplantae</taxon>
        <taxon>Streptophyta</taxon>
        <taxon>Embryophyta</taxon>
        <taxon>Tracheophyta</taxon>
        <taxon>Spermatophyta</taxon>
        <taxon>Magnoliopsida</taxon>
        <taxon>eudicotyledons</taxon>
        <taxon>Gunneridae</taxon>
        <taxon>Pentapetalae</taxon>
        <taxon>rosids</taxon>
        <taxon>fabids</taxon>
        <taxon>Malpighiales</taxon>
        <taxon>Salicaceae</taxon>
        <taxon>Flacourtieae</taxon>
        <taxon>Dovyalis</taxon>
    </lineage>
</organism>
<evidence type="ECO:0000313" key="2">
    <source>
        <dbReference type="Proteomes" id="UP001314170"/>
    </source>
</evidence>
<dbReference type="Proteomes" id="UP001314170">
    <property type="component" value="Unassembled WGS sequence"/>
</dbReference>